<keyword evidence="3" id="KW-1185">Reference proteome</keyword>
<reference evidence="2" key="1">
    <citation type="submission" date="2020-11" db="EMBL/GenBank/DDBJ databases">
        <authorList>
            <consortium name="DOE Joint Genome Institute"/>
            <person name="Ahrendt S."/>
            <person name="Riley R."/>
            <person name="Andreopoulos W."/>
            <person name="Labutti K."/>
            <person name="Pangilinan J."/>
            <person name="Ruiz-Duenas F.J."/>
            <person name="Barrasa J.M."/>
            <person name="Sanchez-Garcia M."/>
            <person name="Camarero S."/>
            <person name="Miyauchi S."/>
            <person name="Serrano A."/>
            <person name="Linde D."/>
            <person name="Babiker R."/>
            <person name="Drula E."/>
            <person name="Ayuso-Fernandez I."/>
            <person name="Pacheco R."/>
            <person name="Padilla G."/>
            <person name="Ferreira P."/>
            <person name="Barriuso J."/>
            <person name="Kellner H."/>
            <person name="Castanera R."/>
            <person name="Alfaro M."/>
            <person name="Ramirez L."/>
            <person name="Pisabarro A.G."/>
            <person name="Kuo A."/>
            <person name="Tritt A."/>
            <person name="Lipzen A."/>
            <person name="He G."/>
            <person name="Yan M."/>
            <person name="Ng V."/>
            <person name="Cullen D."/>
            <person name="Martin F."/>
            <person name="Rosso M.-N."/>
            <person name="Henrissat B."/>
            <person name="Hibbett D."/>
            <person name="Martinez A.T."/>
            <person name="Grigoriev I.V."/>
        </authorList>
    </citation>
    <scope>NUCLEOTIDE SEQUENCE</scope>
    <source>
        <strain evidence="2">CBS 506.95</strain>
    </source>
</reference>
<comment type="caution">
    <text evidence="2">The sequence shown here is derived from an EMBL/GenBank/DDBJ whole genome shotgun (WGS) entry which is preliminary data.</text>
</comment>
<keyword evidence="1" id="KW-0732">Signal</keyword>
<accession>A0A9P6JI88</accession>
<evidence type="ECO:0000313" key="2">
    <source>
        <dbReference type="EMBL" id="KAF9522092.1"/>
    </source>
</evidence>
<sequence length="138" mass="14911">MLSISLYFSVLFVLTHGAYVSAYATICQTQTTTCDATTAPEAIANLKVYLDNFGAQPKDASFYLWTGTIAGSSNQGTCGVTLKSDAYNPGNVQANITKTTFNQATQAVTFNCIWNGKQGTAALNDTTRYEGPTFTFWK</sequence>
<organism evidence="2 3">
    <name type="scientific">Crepidotus variabilis</name>
    <dbReference type="NCBI Taxonomy" id="179855"/>
    <lineage>
        <taxon>Eukaryota</taxon>
        <taxon>Fungi</taxon>
        <taxon>Dikarya</taxon>
        <taxon>Basidiomycota</taxon>
        <taxon>Agaricomycotina</taxon>
        <taxon>Agaricomycetes</taxon>
        <taxon>Agaricomycetidae</taxon>
        <taxon>Agaricales</taxon>
        <taxon>Agaricineae</taxon>
        <taxon>Crepidotaceae</taxon>
        <taxon>Crepidotus</taxon>
    </lineage>
</organism>
<feature type="chain" id="PRO_5040323408" evidence="1">
    <location>
        <begin position="18"/>
        <end position="138"/>
    </location>
</feature>
<dbReference type="OrthoDB" id="3225023at2759"/>
<name>A0A9P6JI88_9AGAR</name>
<proteinExistence type="predicted"/>
<evidence type="ECO:0000313" key="3">
    <source>
        <dbReference type="Proteomes" id="UP000807306"/>
    </source>
</evidence>
<evidence type="ECO:0000256" key="1">
    <source>
        <dbReference type="SAM" id="SignalP"/>
    </source>
</evidence>
<protein>
    <submittedName>
        <fullName evidence="2">Uncharacterized protein</fullName>
    </submittedName>
</protein>
<dbReference type="AlphaFoldDB" id="A0A9P6JI88"/>
<gene>
    <name evidence="2" type="ORF">CPB83DRAFT_864962</name>
</gene>
<feature type="signal peptide" evidence="1">
    <location>
        <begin position="1"/>
        <end position="17"/>
    </location>
</feature>
<dbReference type="EMBL" id="MU157961">
    <property type="protein sequence ID" value="KAF9522092.1"/>
    <property type="molecule type" value="Genomic_DNA"/>
</dbReference>
<dbReference type="Proteomes" id="UP000807306">
    <property type="component" value="Unassembled WGS sequence"/>
</dbReference>